<feature type="compositionally biased region" description="Low complexity" evidence="1">
    <location>
        <begin position="674"/>
        <end position="683"/>
    </location>
</feature>
<feature type="compositionally biased region" description="Low complexity" evidence="1">
    <location>
        <begin position="1"/>
        <end position="12"/>
    </location>
</feature>
<feature type="region of interest" description="Disordered" evidence="1">
    <location>
        <begin position="46"/>
        <end position="123"/>
    </location>
</feature>
<feature type="compositionally biased region" description="Low complexity" evidence="1">
    <location>
        <begin position="376"/>
        <end position="388"/>
    </location>
</feature>
<feature type="region of interest" description="Disordered" evidence="1">
    <location>
        <begin position="825"/>
        <end position="849"/>
    </location>
</feature>
<name>W3VLU3_MOEAP</name>
<feature type="compositionally biased region" description="Polar residues" evidence="1">
    <location>
        <begin position="356"/>
        <end position="367"/>
    </location>
</feature>
<feature type="compositionally biased region" description="Pro residues" evidence="1">
    <location>
        <begin position="684"/>
        <end position="699"/>
    </location>
</feature>
<feature type="compositionally biased region" description="Polar residues" evidence="1">
    <location>
        <begin position="825"/>
        <end position="837"/>
    </location>
</feature>
<protein>
    <submittedName>
        <fullName evidence="2">Uncharacterized protein</fullName>
    </submittedName>
</protein>
<keyword evidence="3" id="KW-1185">Reference proteome</keyword>
<feature type="compositionally biased region" description="Basic and acidic residues" evidence="1">
    <location>
        <begin position="323"/>
        <end position="342"/>
    </location>
</feature>
<feature type="region of interest" description="Disordered" evidence="1">
    <location>
        <begin position="301"/>
        <end position="397"/>
    </location>
</feature>
<gene>
    <name evidence="2" type="ORF">PaG_03166</name>
</gene>
<sequence>MSDTRSSSASTSHSDETITPYRNARARGHPDVSDAITWLEASEATTACSTVTAPPKQADFELKRKSLKRLPIPESFRSIPQKDEEKPGVGVSLGFGVQPNDDTDQDNDFPQSPGHSPLSRFDVRPSQHSPVVLRRFSLSPPSLALPARLRRKQSRVRSCSDPFERRQLHPSPPPVSVPLDVDRQSIAPLQIVGLVGHKLEPEDLISPNAVLGRKRIKRKPIPTSLFSDAVQTSDTVIAEFTRSLSCPDGLSPPLLPEASPGAEIEAGNKLGLFSEEEPPEAQPRTFTSTVDSELAAVQGSSLELAARSSPRAGRLRRATRSVSESHDRAKSALRSNDTKLRASLDATAGLGFGPQSLDTNPAGSYSGETEGALVERSWSPSPPTRSSSEFTELDHGASQILRRVSRTRTGEMRSVYLSSPTRNSRPGAELAAMSAVVPDEGEGIEVLKTPDPAASGAFGHPMTSSLILAPTSQAEWRGSLATRARSSSETSMASLLVLQQHIQQRNHQRQFAPPIADPHPLPELERLRSREPSVEEQQHVVDARRMQARRKAEGVGSGEQKLIRQYGAMRIRNCTGEFAADDHDDQCQLAYLLGDEAVTAVQQDAKGDMRLRHMFSTPSLVSASMVESEGDAGSSAMPLRQRRAKPPISIALHQQTTDEQAKPGAVVKKRSSRSTVLSPVSVHSPPPCPPPTTPLPQLPTPRSAPIIPLGGPRRGLITKRSFTRSNSTPVSPFSPVAPLRPYQHAQTQSQGQNIVSAESTAQTWSEFSPPPSSLLTPPLTGMPSLVFDHQPNTPASASATTPVKQTPLANRHKFDSLLAFLSSSEAQHATNDSPSKTGTEHSERRLTASPGSAAVVYGLAL</sequence>
<dbReference type="EMBL" id="AWNI01000010">
    <property type="protein sequence ID" value="ETS62534.1"/>
    <property type="molecule type" value="Genomic_DNA"/>
</dbReference>
<proteinExistence type="predicted"/>
<comment type="caution">
    <text evidence="2">The sequence shown here is derived from an EMBL/GenBank/DDBJ whole genome shotgun (WGS) entry which is preliminary data.</text>
</comment>
<reference evidence="2 3" key="1">
    <citation type="journal article" date="2014" name="Genome Announc.">
        <title>Genome sequence of the basidiomycetous fungus Pseudozyma aphidis DSM70725, an efficient producer of biosurfactant mannosylerythritol lipids.</title>
        <authorList>
            <person name="Lorenz S."/>
            <person name="Guenther M."/>
            <person name="Grumaz C."/>
            <person name="Rupp S."/>
            <person name="Zibek S."/>
            <person name="Sohn K."/>
        </authorList>
    </citation>
    <scope>NUCLEOTIDE SEQUENCE [LARGE SCALE GENOMIC DNA]</scope>
    <source>
        <strain evidence="3">ATCC 32657 / CBS 517.83 / DSM 70725 / JCM 10318 / NBRC 10182 / NRRL Y-7954 / St-0401</strain>
    </source>
</reference>
<organism evidence="2 3">
    <name type="scientific">Moesziomyces aphidis</name>
    <name type="common">Pseudozyma aphidis</name>
    <dbReference type="NCBI Taxonomy" id="84754"/>
    <lineage>
        <taxon>Eukaryota</taxon>
        <taxon>Fungi</taxon>
        <taxon>Dikarya</taxon>
        <taxon>Basidiomycota</taxon>
        <taxon>Ustilaginomycotina</taxon>
        <taxon>Ustilaginomycetes</taxon>
        <taxon>Ustilaginales</taxon>
        <taxon>Ustilaginaceae</taxon>
        <taxon>Moesziomyces</taxon>
    </lineage>
</organism>
<evidence type="ECO:0000256" key="1">
    <source>
        <dbReference type="SAM" id="MobiDB-lite"/>
    </source>
</evidence>
<feature type="region of interest" description="Disordered" evidence="1">
    <location>
        <begin position="1"/>
        <end position="29"/>
    </location>
</feature>
<feature type="region of interest" description="Disordered" evidence="1">
    <location>
        <begin position="147"/>
        <end position="180"/>
    </location>
</feature>
<accession>W3VLU3</accession>
<dbReference type="AlphaFoldDB" id="W3VLU3"/>
<dbReference type="Proteomes" id="UP000019462">
    <property type="component" value="Unassembled WGS sequence"/>
</dbReference>
<evidence type="ECO:0000313" key="3">
    <source>
        <dbReference type="Proteomes" id="UP000019462"/>
    </source>
</evidence>
<feature type="region of interest" description="Disordered" evidence="1">
    <location>
        <begin position="653"/>
        <end position="713"/>
    </location>
</feature>
<evidence type="ECO:0000313" key="2">
    <source>
        <dbReference type="EMBL" id="ETS62534.1"/>
    </source>
</evidence>
<dbReference type="OrthoDB" id="2556718at2759"/>
<dbReference type="HOGENOM" id="CLU_309978_0_0_1"/>